<evidence type="ECO:0000313" key="10">
    <source>
        <dbReference type="Proteomes" id="UP000297403"/>
    </source>
</evidence>
<evidence type="ECO:0000256" key="3">
    <source>
        <dbReference type="ARBA" id="ARBA00012018"/>
    </source>
</evidence>
<reference evidence="9 10" key="1">
    <citation type="submission" date="2019-03" db="EMBL/GenBank/DDBJ databases">
        <title>Genomics of glacier-inhabiting Cryobacterium strains.</title>
        <authorList>
            <person name="Liu Q."/>
            <person name="Xin Y.-H."/>
        </authorList>
    </citation>
    <scope>NUCLEOTIDE SEQUENCE [LARGE SCALE GENOMIC DNA]</scope>
    <source>
        <strain evidence="10">TMT1-22</strain>
    </source>
</reference>
<feature type="chain" id="PRO_5042824516" description="phospholipase C" evidence="8">
    <location>
        <begin position="22"/>
        <end position="438"/>
    </location>
</feature>
<evidence type="ECO:0000256" key="5">
    <source>
        <dbReference type="ARBA" id="ARBA00022801"/>
    </source>
</evidence>
<dbReference type="InterPro" id="IPR017850">
    <property type="entry name" value="Alkaline_phosphatase_core_sf"/>
</dbReference>
<dbReference type="InterPro" id="IPR006311">
    <property type="entry name" value="TAT_signal"/>
</dbReference>
<name>A0AAQ2C728_9MICO</name>
<comment type="catalytic activity">
    <reaction evidence="7">
        <text>a 1,2-diacyl-sn-glycero-3-phosphocholine + H2O = phosphocholine + a 1,2-diacyl-sn-glycerol + H(+)</text>
        <dbReference type="Rhea" id="RHEA:10604"/>
        <dbReference type="ChEBI" id="CHEBI:15377"/>
        <dbReference type="ChEBI" id="CHEBI:15378"/>
        <dbReference type="ChEBI" id="CHEBI:17815"/>
        <dbReference type="ChEBI" id="CHEBI:57643"/>
        <dbReference type="ChEBI" id="CHEBI:295975"/>
        <dbReference type="EC" id="3.1.4.3"/>
    </reaction>
    <physiologicalReaction direction="left-to-right" evidence="7">
        <dbReference type="Rhea" id="RHEA:10605"/>
    </physiologicalReaction>
</comment>
<comment type="subcellular location">
    <subcellularLocation>
        <location evidence="1">Secreted</location>
        <location evidence="1">Cell wall</location>
    </subcellularLocation>
</comment>
<dbReference type="GO" id="GO:0034480">
    <property type="term" value="F:phosphatidylcholine phospholipase C activity"/>
    <property type="evidence" value="ECO:0007669"/>
    <property type="project" value="UniProtKB-EC"/>
</dbReference>
<evidence type="ECO:0000256" key="2">
    <source>
        <dbReference type="ARBA" id="ARBA00009717"/>
    </source>
</evidence>
<dbReference type="PANTHER" id="PTHR31956">
    <property type="entry name" value="NON-SPECIFIC PHOSPHOLIPASE C4-RELATED"/>
    <property type="match status" value="1"/>
</dbReference>
<accession>A0AAQ2C728</accession>
<protein>
    <recommendedName>
        <fullName evidence="3">phospholipase C</fullName>
        <ecNumber evidence="3">3.1.4.3</ecNumber>
    </recommendedName>
</protein>
<evidence type="ECO:0000256" key="4">
    <source>
        <dbReference type="ARBA" id="ARBA00022512"/>
    </source>
</evidence>
<dbReference type="Gene3D" id="3.40.720.10">
    <property type="entry name" value="Alkaline Phosphatase, subunit A"/>
    <property type="match status" value="2"/>
</dbReference>
<dbReference type="PROSITE" id="PS51318">
    <property type="entry name" value="TAT"/>
    <property type="match status" value="1"/>
</dbReference>
<dbReference type="AlphaFoldDB" id="A0AAQ2C728"/>
<evidence type="ECO:0000256" key="6">
    <source>
        <dbReference type="ARBA" id="ARBA00023026"/>
    </source>
</evidence>
<evidence type="ECO:0000256" key="7">
    <source>
        <dbReference type="ARBA" id="ARBA00048421"/>
    </source>
</evidence>
<dbReference type="Pfam" id="PF04185">
    <property type="entry name" value="Phosphoesterase"/>
    <property type="match status" value="1"/>
</dbReference>
<dbReference type="Proteomes" id="UP000297403">
    <property type="component" value="Unassembled WGS sequence"/>
</dbReference>
<evidence type="ECO:0000256" key="8">
    <source>
        <dbReference type="SAM" id="SignalP"/>
    </source>
</evidence>
<dbReference type="RefSeq" id="WP_134367260.1">
    <property type="nucleotide sequence ID" value="NZ_SOFY01000029.1"/>
</dbReference>
<keyword evidence="4" id="KW-0964">Secreted</keyword>
<keyword evidence="6" id="KW-0843">Virulence</keyword>
<organism evidence="9 10">
    <name type="scientific">Cryobacterium shii</name>
    <dbReference type="NCBI Taxonomy" id="1259235"/>
    <lineage>
        <taxon>Bacteria</taxon>
        <taxon>Bacillati</taxon>
        <taxon>Actinomycetota</taxon>
        <taxon>Actinomycetes</taxon>
        <taxon>Micrococcales</taxon>
        <taxon>Microbacteriaceae</taxon>
        <taxon>Cryobacterium</taxon>
    </lineage>
</organism>
<sequence>MDATRRQFLTTVGTMAAGAMAAGGAAGAAKGAGFGAAGHPGSARQPGVTATLPAPADSGIDHVIVLMMENRSFDHFLGWMPGADGKQAGLTYTDRYRVRRATHHLGDFQGCGHPDPDHSYEGGRIQFNSGKCDGWLRSGESDAFAIGYYDSTDLDFFRQAGPDWTVCDRYFAATMAETYPNRFYQHAGATDRTHNSTVTSTLPTIWDRLSDAGLRGKYYYGDIPFTALWGTKYLDISHPYADFLADCASGNLPEVSFVDPRFSDEGSGTSGDDHPHADIRSGELFLAEVYAAVTKSPAWGRTLFVINYDEWGGFFDHVAPVTAPDADPGNALRGFRVPAVVISPRARRRHVAHETYDHTSVLKAIEWRWNLPPLTPRDTAARNIAEVLDFTSPPNLLAPKYLVPPFVAGAPCAPVGTPSVEEWPALRDKALADGWMLP</sequence>
<proteinExistence type="inferred from homology"/>
<keyword evidence="8" id="KW-0732">Signal</keyword>
<keyword evidence="10" id="KW-1185">Reference proteome</keyword>
<keyword evidence="5" id="KW-0378">Hydrolase</keyword>
<evidence type="ECO:0000256" key="1">
    <source>
        <dbReference type="ARBA" id="ARBA00004191"/>
    </source>
</evidence>
<dbReference type="EMBL" id="SOFY01000029">
    <property type="protein sequence ID" value="TFC49265.1"/>
    <property type="molecule type" value="Genomic_DNA"/>
</dbReference>
<keyword evidence="4" id="KW-0134">Cell wall</keyword>
<dbReference type="EC" id="3.1.4.3" evidence="3"/>
<evidence type="ECO:0000313" key="9">
    <source>
        <dbReference type="EMBL" id="TFC49265.1"/>
    </source>
</evidence>
<gene>
    <name evidence="9" type="ORF">E3O49_06415</name>
</gene>
<feature type="signal peptide" evidence="8">
    <location>
        <begin position="1"/>
        <end position="21"/>
    </location>
</feature>
<dbReference type="InterPro" id="IPR007312">
    <property type="entry name" value="Phosphoesterase"/>
</dbReference>
<dbReference type="PANTHER" id="PTHR31956:SF1">
    <property type="entry name" value="NON-SPECIFIC PHOSPHOLIPASE C1"/>
    <property type="match status" value="1"/>
</dbReference>
<comment type="caution">
    <text evidence="9">The sequence shown here is derived from an EMBL/GenBank/DDBJ whole genome shotgun (WGS) entry which is preliminary data.</text>
</comment>
<comment type="similarity">
    <text evidence="2">Belongs to the bacterial phospholipase C family.</text>
</comment>
<dbReference type="CDD" id="cd16013">
    <property type="entry name" value="AcpA"/>
    <property type="match status" value="1"/>
</dbReference>